<dbReference type="PANTHER" id="PTHR42708:SF1">
    <property type="entry name" value="GLIDING MOTILITY PROTEIN MGLA"/>
    <property type="match status" value="1"/>
</dbReference>
<organism evidence="5 6">
    <name type="scientific">Streptomyces hokutonensis</name>
    <dbReference type="NCBI Taxonomy" id="1306990"/>
    <lineage>
        <taxon>Bacteria</taxon>
        <taxon>Bacillati</taxon>
        <taxon>Actinomycetota</taxon>
        <taxon>Actinomycetes</taxon>
        <taxon>Kitasatosporales</taxon>
        <taxon>Streptomycetaceae</taxon>
        <taxon>Streptomyces</taxon>
    </lineage>
</organism>
<comment type="caution">
    <text evidence="5">The sequence shown here is derived from an EMBL/GenBank/DDBJ whole genome shotgun (WGS) entry which is preliminary data.</text>
</comment>
<dbReference type="PANTHER" id="PTHR42708">
    <property type="entry name" value="ATP/GTP-BINDING PROTEIN-RELATED"/>
    <property type="match status" value="1"/>
</dbReference>
<evidence type="ECO:0000313" key="5">
    <source>
        <dbReference type="EMBL" id="MFE9605058.1"/>
    </source>
</evidence>
<comment type="similarity">
    <text evidence="1">Belongs to the GPN-loop GTPase family.</text>
</comment>
<evidence type="ECO:0000256" key="3">
    <source>
        <dbReference type="ARBA" id="ARBA00022801"/>
    </source>
</evidence>
<name>A0ABW6MFW9_9ACTN</name>
<keyword evidence="6" id="KW-1185">Reference proteome</keyword>
<dbReference type="Gene3D" id="3.40.50.300">
    <property type="entry name" value="P-loop containing nucleotide triphosphate hydrolases"/>
    <property type="match status" value="1"/>
</dbReference>
<gene>
    <name evidence="5" type="ORF">ACFYNQ_41750</name>
</gene>
<proteinExistence type="inferred from homology"/>
<evidence type="ECO:0000256" key="1">
    <source>
        <dbReference type="ARBA" id="ARBA00005290"/>
    </source>
</evidence>
<keyword evidence="3" id="KW-0378">Hydrolase</keyword>
<accession>A0ABW6MFW9</accession>
<protein>
    <submittedName>
        <fullName evidence="5">ATP/GTP-binding protein</fullName>
    </submittedName>
</protein>
<dbReference type="EMBL" id="JBIAHM010000018">
    <property type="protein sequence ID" value="MFE9605058.1"/>
    <property type="molecule type" value="Genomic_DNA"/>
</dbReference>
<evidence type="ECO:0000256" key="2">
    <source>
        <dbReference type="ARBA" id="ARBA00022741"/>
    </source>
</evidence>
<dbReference type="Pfam" id="PF03029">
    <property type="entry name" value="ATP_bind_1"/>
    <property type="match status" value="1"/>
</dbReference>
<dbReference type="CDD" id="cd00882">
    <property type="entry name" value="Ras_like_GTPase"/>
    <property type="match status" value="1"/>
</dbReference>
<dbReference type="InterPro" id="IPR027417">
    <property type="entry name" value="P-loop_NTPase"/>
</dbReference>
<dbReference type="SUPFAM" id="SSF52540">
    <property type="entry name" value="P-loop containing nucleoside triphosphate hydrolases"/>
    <property type="match status" value="1"/>
</dbReference>
<sequence>MAYAPSSTTSGIHLPDTAQELVKILIAGPFGVGKTTLIDSVSEIRPLHTEERLTEASVHVDDLDGVREKSTTTVAIDFGRLSLPGGIVLYLFGTPGQERFRALWEDIAHGALGALVLVDSRRIDASFDMLGLVEESGLPYAVALNTFPDAPRHHTDEQLRAALDLAPDTPLVTCDARDADSSIDALLALVQHLIDRDPPEHR</sequence>
<dbReference type="RefSeq" id="WP_388113888.1">
    <property type="nucleotide sequence ID" value="NZ_JBIAHM010000018.1"/>
</dbReference>
<reference evidence="5 6" key="1">
    <citation type="submission" date="2024-10" db="EMBL/GenBank/DDBJ databases">
        <title>The Natural Products Discovery Center: Release of the First 8490 Sequenced Strains for Exploring Actinobacteria Biosynthetic Diversity.</title>
        <authorList>
            <person name="Kalkreuter E."/>
            <person name="Kautsar S.A."/>
            <person name="Yang D."/>
            <person name="Bader C.D."/>
            <person name="Teijaro C.N."/>
            <person name="Fluegel L."/>
            <person name="Davis C.M."/>
            <person name="Simpson J.R."/>
            <person name="Lauterbach L."/>
            <person name="Steele A.D."/>
            <person name="Gui C."/>
            <person name="Meng S."/>
            <person name="Li G."/>
            <person name="Viehrig K."/>
            <person name="Ye F."/>
            <person name="Su P."/>
            <person name="Kiefer A.F."/>
            <person name="Nichols A."/>
            <person name="Cepeda A.J."/>
            <person name="Yan W."/>
            <person name="Fan B."/>
            <person name="Jiang Y."/>
            <person name="Adhikari A."/>
            <person name="Zheng C.-J."/>
            <person name="Schuster L."/>
            <person name="Cowan T.M."/>
            <person name="Smanski M.J."/>
            <person name="Chevrette M.G."/>
            <person name="De Carvalho L.P.S."/>
            <person name="Shen B."/>
        </authorList>
    </citation>
    <scope>NUCLEOTIDE SEQUENCE [LARGE SCALE GENOMIC DNA]</scope>
    <source>
        <strain evidence="5 6">NPDC006488</strain>
    </source>
</reference>
<keyword evidence="2" id="KW-0547">Nucleotide-binding</keyword>
<evidence type="ECO:0000256" key="4">
    <source>
        <dbReference type="ARBA" id="ARBA00023134"/>
    </source>
</evidence>
<dbReference type="Proteomes" id="UP001601303">
    <property type="component" value="Unassembled WGS sequence"/>
</dbReference>
<evidence type="ECO:0000313" key="6">
    <source>
        <dbReference type="Proteomes" id="UP001601303"/>
    </source>
</evidence>
<keyword evidence="4" id="KW-0342">GTP-binding</keyword>
<dbReference type="InterPro" id="IPR052705">
    <property type="entry name" value="Gliding_Motility_GTPase"/>
</dbReference>
<dbReference type="InterPro" id="IPR004130">
    <property type="entry name" value="Gpn"/>
</dbReference>